<dbReference type="AlphaFoldDB" id="A0A1G5EUJ9"/>
<keyword evidence="2" id="KW-1133">Transmembrane helix</keyword>
<comment type="similarity">
    <text evidence="1">Belongs to the CapA family.</text>
</comment>
<dbReference type="EMBL" id="FMUR01000012">
    <property type="protein sequence ID" value="SCY30669.1"/>
    <property type="molecule type" value="Genomic_DNA"/>
</dbReference>
<keyword evidence="2" id="KW-0812">Transmembrane</keyword>
<accession>A0A1G5EUJ9</accession>
<reference evidence="5" key="1">
    <citation type="submission" date="2016-10" db="EMBL/GenBank/DDBJ databases">
        <authorList>
            <person name="Varghese N."/>
            <person name="Submissions S."/>
        </authorList>
    </citation>
    <scope>NUCLEOTIDE SEQUENCE [LARGE SCALE GENOMIC DNA]</scope>
    <source>
        <strain evidence="5">XBD2006</strain>
    </source>
</reference>
<evidence type="ECO:0000313" key="4">
    <source>
        <dbReference type="EMBL" id="SCY30669.1"/>
    </source>
</evidence>
<evidence type="ECO:0000313" key="5">
    <source>
        <dbReference type="Proteomes" id="UP000183047"/>
    </source>
</evidence>
<evidence type="ECO:0000259" key="3">
    <source>
        <dbReference type="SMART" id="SM00854"/>
    </source>
</evidence>
<dbReference type="Proteomes" id="UP000183047">
    <property type="component" value="Unassembled WGS sequence"/>
</dbReference>
<keyword evidence="5" id="KW-1185">Reference proteome</keyword>
<dbReference type="Pfam" id="PF09587">
    <property type="entry name" value="PGA_cap"/>
    <property type="match status" value="1"/>
</dbReference>
<evidence type="ECO:0000256" key="1">
    <source>
        <dbReference type="ARBA" id="ARBA00005662"/>
    </source>
</evidence>
<dbReference type="SMART" id="SM00854">
    <property type="entry name" value="PGA_cap"/>
    <property type="match status" value="1"/>
</dbReference>
<organism evidence="4 5">
    <name type="scientific">Butyrivibrio hungatei</name>
    <dbReference type="NCBI Taxonomy" id="185008"/>
    <lineage>
        <taxon>Bacteria</taxon>
        <taxon>Bacillati</taxon>
        <taxon>Bacillota</taxon>
        <taxon>Clostridia</taxon>
        <taxon>Lachnospirales</taxon>
        <taxon>Lachnospiraceae</taxon>
        <taxon>Butyrivibrio</taxon>
    </lineage>
</organism>
<evidence type="ECO:0000256" key="2">
    <source>
        <dbReference type="SAM" id="Phobius"/>
    </source>
</evidence>
<protein>
    <submittedName>
        <fullName evidence="4">Poly-gamma-glutamate synthesis protein (Capsule biosynthesis protein)</fullName>
    </submittedName>
</protein>
<dbReference type="InterPro" id="IPR029052">
    <property type="entry name" value="Metallo-depent_PP-like"/>
</dbReference>
<keyword evidence="2" id="KW-0472">Membrane</keyword>
<dbReference type="Gene3D" id="3.60.21.10">
    <property type="match status" value="1"/>
</dbReference>
<dbReference type="PANTHER" id="PTHR33393">
    <property type="entry name" value="POLYGLUTAMINE SYNTHESIS ACCESSORY PROTEIN RV0574C-RELATED"/>
    <property type="match status" value="1"/>
</dbReference>
<dbReference type="RefSeq" id="WP_074462654.1">
    <property type="nucleotide sequence ID" value="NZ_FMUR01000012.1"/>
</dbReference>
<dbReference type="PANTHER" id="PTHR33393:SF13">
    <property type="entry name" value="PGA BIOSYNTHESIS PROTEIN CAPA"/>
    <property type="match status" value="1"/>
</dbReference>
<dbReference type="SUPFAM" id="SSF56300">
    <property type="entry name" value="Metallo-dependent phosphatases"/>
    <property type="match status" value="1"/>
</dbReference>
<gene>
    <name evidence="4" type="ORF">SAMN02910451_02093</name>
</gene>
<name>A0A1G5EUJ9_9FIRM</name>
<dbReference type="OrthoDB" id="9810906at2"/>
<dbReference type="CDD" id="cd07381">
    <property type="entry name" value="MPP_CapA"/>
    <property type="match status" value="1"/>
</dbReference>
<feature type="transmembrane region" description="Helical" evidence="2">
    <location>
        <begin position="12"/>
        <end position="40"/>
    </location>
</feature>
<sequence length="414" mass="45347">MRQHFAKNTKTLRNASFAFAATFLIVVFSGIIVIGIVALLSGTPNDSESILSVWDVIPEAGQVKNTAISEKDNAGNVAEIPEGDEGYSYFIKTKDKDTVTIGFAGDILFDENYAVGEAFKKHGDSVRGVFGKRLLSEMKNVDVMLVNNEFPYSTGGEPTPDKTYTFRARPETTKVLKEMGVDMVSLANNHAYDYGEQALVDSFDALKNAGVIYGGAGRNIEEASHPIYYFTENGMKIAIICATQIERLSNPDTKEATETSPGVFRCLDDSLLLDRIREARAKNAYVVVFIHWGTESTTEIDYLQRDQAVEIADAGANLIIGSHPHVLQPIDYVKGVPVVYSLGNYIFTSKTQDTCMVKATFSNDGNVNLQFIPGIQQGCTVFAASGEEKIRIMDSMRSMSPGINMDEKGNISSK</sequence>
<dbReference type="InterPro" id="IPR052169">
    <property type="entry name" value="CW_Biosynth-Accessory"/>
</dbReference>
<feature type="domain" description="Capsule synthesis protein CapA" evidence="3">
    <location>
        <begin position="100"/>
        <end position="349"/>
    </location>
</feature>
<proteinExistence type="inferred from homology"/>
<dbReference type="InterPro" id="IPR019079">
    <property type="entry name" value="Capsule_synth_CapA"/>
</dbReference>